<comment type="caution">
    <text evidence="2">The sequence shown here is derived from an EMBL/GenBank/DDBJ whole genome shotgun (WGS) entry which is preliminary data.</text>
</comment>
<feature type="region of interest" description="Disordered" evidence="1">
    <location>
        <begin position="65"/>
        <end position="98"/>
    </location>
</feature>
<evidence type="ECO:0000256" key="1">
    <source>
        <dbReference type="SAM" id="MobiDB-lite"/>
    </source>
</evidence>
<keyword evidence="3" id="KW-1185">Reference proteome</keyword>
<sequence length="292" mass="32075">MGRALFSNTYATVAPVIRTEPEPKVDICERWSAWNRFDPDSEDFFQNAEYEAFIDPVQFEREQGTMPPLVEGDGQLDSPESSESSVSDQGSPMAVGSDDPAILIADAYTIRAARWEDYNETDISSPSDTEWRATSFIISHSPTDDQTSIPPFIPPVSFREASPAIESVPLPPNDPPRSPTIRRAANITPIVISRTQTEAIDRSPSPDSPSMPSTPPSRATFLPSQTLLTPSPPPSVTPRFYSWQQHSIPALPTSPSLIRGNRDGPLTNPRARMSFARIEASPARIRIPSGVM</sequence>
<protein>
    <submittedName>
        <fullName evidence="2">Uncharacterized protein</fullName>
    </submittedName>
</protein>
<feature type="region of interest" description="Disordered" evidence="1">
    <location>
        <begin position="193"/>
        <end position="238"/>
    </location>
</feature>
<evidence type="ECO:0000313" key="3">
    <source>
        <dbReference type="Proteomes" id="UP000283269"/>
    </source>
</evidence>
<feature type="compositionally biased region" description="Low complexity" evidence="1">
    <location>
        <begin position="75"/>
        <end position="92"/>
    </location>
</feature>
<dbReference type="OrthoDB" id="3265863at2759"/>
<gene>
    <name evidence="2" type="ORF">CVT25_010706</name>
</gene>
<reference evidence="2 3" key="1">
    <citation type="journal article" date="2018" name="Evol. Lett.">
        <title>Horizontal gene cluster transfer increased hallucinogenic mushroom diversity.</title>
        <authorList>
            <person name="Reynolds H.T."/>
            <person name="Vijayakumar V."/>
            <person name="Gluck-Thaler E."/>
            <person name="Korotkin H.B."/>
            <person name="Matheny P.B."/>
            <person name="Slot J.C."/>
        </authorList>
    </citation>
    <scope>NUCLEOTIDE SEQUENCE [LARGE SCALE GENOMIC DNA]</scope>
    <source>
        <strain evidence="2 3">2631</strain>
    </source>
</reference>
<dbReference type="AlphaFoldDB" id="A0A409WJK9"/>
<organism evidence="2 3">
    <name type="scientific">Psilocybe cyanescens</name>
    <dbReference type="NCBI Taxonomy" id="93625"/>
    <lineage>
        <taxon>Eukaryota</taxon>
        <taxon>Fungi</taxon>
        <taxon>Dikarya</taxon>
        <taxon>Basidiomycota</taxon>
        <taxon>Agaricomycotina</taxon>
        <taxon>Agaricomycetes</taxon>
        <taxon>Agaricomycetidae</taxon>
        <taxon>Agaricales</taxon>
        <taxon>Agaricineae</taxon>
        <taxon>Strophariaceae</taxon>
        <taxon>Psilocybe</taxon>
    </lineage>
</organism>
<accession>A0A409WJK9</accession>
<dbReference type="EMBL" id="NHYD01003409">
    <property type="protein sequence ID" value="PPQ78685.1"/>
    <property type="molecule type" value="Genomic_DNA"/>
</dbReference>
<proteinExistence type="predicted"/>
<dbReference type="InParanoid" id="A0A409WJK9"/>
<feature type="compositionally biased region" description="Pro residues" evidence="1">
    <location>
        <begin position="206"/>
        <end position="215"/>
    </location>
</feature>
<dbReference type="Proteomes" id="UP000283269">
    <property type="component" value="Unassembled WGS sequence"/>
</dbReference>
<name>A0A409WJK9_PSICY</name>
<evidence type="ECO:0000313" key="2">
    <source>
        <dbReference type="EMBL" id="PPQ78685.1"/>
    </source>
</evidence>